<evidence type="ECO:0000256" key="4">
    <source>
        <dbReference type="RuleBase" id="RU003919"/>
    </source>
</evidence>
<dbReference type="SMART" id="SM01387">
    <property type="entry name" value="Ribosomal_S15"/>
    <property type="match status" value="1"/>
</dbReference>
<accession>A0AAD7BX14</accession>
<dbReference type="PROSITE" id="PS00362">
    <property type="entry name" value="RIBOSOMAL_S15"/>
    <property type="match status" value="1"/>
</dbReference>
<dbReference type="Gene3D" id="1.10.287.10">
    <property type="entry name" value="S15/NS1, RNA-binding"/>
    <property type="match status" value="1"/>
</dbReference>
<proteinExistence type="inferred from homology"/>
<dbReference type="HAMAP" id="MF_01343_B">
    <property type="entry name" value="Ribosomal_uS15_B"/>
    <property type="match status" value="1"/>
</dbReference>
<dbReference type="GO" id="GO:0005840">
    <property type="term" value="C:ribosome"/>
    <property type="evidence" value="ECO:0007669"/>
    <property type="project" value="UniProtKB-KW"/>
</dbReference>
<organism evidence="6 7">
    <name type="scientific">Roridomyces roridus</name>
    <dbReference type="NCBI Taxonomy" id="1738132"/>
    <lineage>
        <taxon>Eukaryota</taxon>
        <taxon>Fungi</taxon>
        <taxon>Dikarya</taxon>
        <taxon>Basidiomycota</taxon>
        <taxon>Agaricomycotina</taxon>
        <taxon>Agaricomycetes</taxon>
        <taxon>Agaricomycetidae</taxon>
        <taxon>Agaricales</taxon>
        <taxon>Marasmiineae</taxon>
        <taxon>Mycenaceae</taxon>
        <taxon>Roridomyces</taxon>
    </lineage>
</organism>
<dbReference type="GO" id="GO:0005737">
    <property type="term" value="C:cytoplasm"/>
    <property type="evidence" value="ECO:0007669"/>
    <property type="project" value="UniProtKB-ARBA"/>
</dbReference>
<sequence>MLRTCISQQASSSSSRAFHTSAVLSKISEARLRSRAIKKANLQHREQLEKGERETGPSVILGTRPGEEHKWRESYLAQLLVDESVFKQPPKMIESNYGVPMPRYRAFGVTGEVERTLFRDLRQLSGIYRNVGMLIQPGQAAPTAHPENTLREAENQKAKAAPPPMSADALQKAEDQKAARFAQAIDLRNSDAGGIAYENRRRIIEGFSTPANPFDTGRTEVQVALLTYRIREVYRHLKRCKHDVQNKLSLRKLVHQRAKILKYLKRSERARYDILLQQLAIEPAAVEGELVVN</sequence>
<dbReference type="GO" id="GO:0003735">
    <property type="term" value="F:structural constituent of ribosome"/>
    <property type="evidence" value="ECO:0007669"/>
    <property type="project" value="InterPro"/>
</dbReference>
<feature type="compositionally biased region" description="Basic and acidic residues" evidence="5">
    <location>
        <begin position="148"/>
        <end position="157"/>
    </location>
</feature>
<keyword evidence="2 4" id="KW-0689">Ribosomal protein</keyword>
<dbReference type="GO" id="GO:1990904">
    <property type="term" value="C:ribonucleoprotein complex"/>
    <property type="evidence" value="ECO:0007669"/>
    <property type="project" value="UniProtKB-KW"/>
</dbReference>
<evidence type="ECO:0000313" key="7">
    <source>
        <dbReference type="Proteomes" id="UP001221142"/>
    </source>
</evidence>
<evidence type="ECO:0000313" key="6">
    <source>
        <dbReference type="EMBL" id="KAJ7632769.1"/>
    </source>
</evidence>
<comment type="caution">
    <text evidence="6">The sequence shown here is derived from an EMBL/GenBank/DDBJ whole genome shotgun (WGS) entry which is preliminary data.</text>
</comment>
<feature type="region of interest" description="Disordered" evidence="5">
    <location>
        <begin position="43"/>
        <end position="64"/>
    </location>
</feature>
<keyword evidence="7" id="KW-1185">Reference proteome</keyword>
<dbReference type="PANTHER" id="PTHR23321:SF26">
    <property type="entry name" value="SMALL RIBOSOMAL SUBUNIT PROTEIN US15M"/>
    <property type="match status" value="1"/>
</dbReference>
<dbReference type="PANTHER" id="PTHR23321">
    <property type="entry name" value="RIBOSOMAL PROTEIN S15, BACTERIAL AND ORGANELLAR"/>
    <property type="match status" value="1"/>
</dbReference>
<keyword evidence="3 4" id="KW-0687">Ribonucleoprotein</keyword>
<dbReference type="EMBL" id="JARKIF010000008">
    <property type="protein sequence ID" value="KAJ7632769.1"/>
    <property type="molecule type" value="Genomic_DNA"/>
</dbReference>
<gene>
    <name evidence="6" type="ORF">FB45DRAFT_791991</name>
</gene>
<evidence type="ECO:0000256" key="1">
    <source>
        <dbReference type="ARBA" id="ARBA00008434"/>
    </source>
</evidence>
<feature type="region of interest" description="Disordered" evidence="5">
    <location>
        <begin position="139"/>
        <end position="163"/>
    </location>
</feature>
<evidence type="ECO:0008006" key="8">
    <source>
        <dbReference type="Google" id="ProtNLM"/>
    </source>
</evidence>
<dbReference type="GO" id="GO:0006412">
    <property type="term" value="P:translation"/>
    <property type="evidence" value="ECO:0007669"/>
    <property type="project" value="InterPro"/>
</dbReference>
<dbReference type="CDD" id="cd00353">
    <property type="entry name" value="Ribosomal_S15p_S13e"/>
    <property type="match status" value="1"/>
</dbReference>
<evidence type="ECO:0000256" key="2">
    <source>
        <dbReference type="ARBA" id="ARBA00022980"/>
    </source>
</evidence>
<evidence type="ECO:0000256" key="3">
    <source>
        <dbReference type="ARBA" id="ARBA00023274"/>
    </source>
</evidence>
<dbReference type="InterPro" id="IPR005290">
    <property type="entry name" value="Ribosomal_uS15_bac-type"/>
</dbReference>
<name>A0AAD7BX14_9AGAR</name>
<protein>
    <recommendedName>
        <fullName evidence="8">Ribosomal protein S15</fullName>
    </recommendedName>
</protein>
<dbReference type="Pfam" id="PF00312">
    <property type="entry name" value="Ribosomal_S15"/>
    <property type="match status" value="1"/>
</dbReference>
<dbReference type="SUPFAM" id="SSF47060">
    <property type="entry name" value="S15/NS1 RNA-binding domain"/>
    <property type="match status" value="1"/>
</dbReference>
<dbReference type="InterPro" id="IPR009068">
    <property type="entry name" value="uS15_NS1_RNA-bd_sf"/>
</dbReference>
<feature type="compositionally biased region" description="Basic and acidic residues" evidence="5">
    <location>
        <begin position="43"/>
        <end position="55"/>
    </location>
</feature>
<dbReference type="InterPro" id="IPR000589">
    <property type="entry name" value="Ribosomal_uS15"/>
</dbReference>
<dbReference type="AlphaFoldDB" id="A0AAD7BX14"/>
<dbReference type="NCBIfam" id="TIGR00952">
    <property type="entry name" value="S15_bact"/>
    <property type="match status" value="1"/>
</dbReference>
<evidence type="ECO:0000256" key="5">
    <source>
        <dbReference type="SAM" id="MobiDB-lite"/>
    </source>
</evidence>
<comment type="similarity">
    <text evidence="1 4">Belongs to the universal ribosomal protein uS15 family.</text>
</comment>
<dbReference type="Proteomes" id="UP001221142">
    <property type="component" value="Unassembled WGS sequence"/>
</dbReference>
<reference evidence="6" key="1">
    <citation type="submission" date="2023-03" db="EMBL/GenBank/DDBJ databases">
        <title>Massive genome expansion in bonnet fungi (Mycena s.s.) driven by repeated elements and novel gene families across ecological guilds.</title>
        <authorList>
            <consortium name="Lawrence Berkeley National Laboratory"/>
            <person name="Harder C.B."/>
            <person name="Miyauchi S."/>
            <person name="Viragh M."/>
            <person name="Kuo A."/>
            <person name="Thoen E."/>
            <person name="Andreopoulos B."/>
            <person name="Lu D."/>
            <person name="Skrede I."/>
            <person name="Drula E."/>
            <person name="Henrissat B."/>
            <person name="Morin E."/>
            <person name="Kohler A."/>
            <person name="Barry K."/>
            <person name="LaButti K."/>
            <person name="Morin E."/>
            <person name="Salamov A."/>
            <person name="Lipzen A."/>
            <person name="Mereny Z."/>
            <person name="Hegedus B."/>
            <person name="Baldrian P."/>
            <person name="Stursova M."/>
            <person name="Weitz H."/>
            <person name="Taylor A."/>
            <person name="Grigoriev I.V."/>
            <person name="Nagy L.G."/>
            <person name="Martin F."/>
            <person name="Kauserud H."/>
        </authorList>
    </citation>
    <scope>NUCLEOTIDE SEQUENCE</scope>
    <source>
        <strain evidence="6">9284</strain>
    </source>
</reference>